<organism evidence="1 2">
    <name type="scientific">Parelaphostrongylus tenuis</name>
    <name type="common">Meningeal worm</name>
    <dbReference type="NCBI Taxonomy" id="148309"/>
    <lineage>
        <taxon>Eukaryota</taxon>
        <taxon>Metazoa</taxon>
        <taxon>Ecdysozoa</taxon>
        <taxon>Nematoda</taxon>
        <taxon>Chromadorea</taxon>
        <taxon>Rhabditida</taxon>
        <taxon>Rhabditina</taxon>
        <taxon>Rhabditomorpha</taxon>
        <taxon>Strongyloidea</taxon>
        <taxon>Metastrongylidae</taxon>
        <taxon>Parelaphostrongylus</taxon>
    </lineage>
</organism>
<evidence type="ECO:0000313" key="1">
    <source>
        <dbReference type="EMBL" id="KAJ1356154.1"/>
    </source>
</evidence>
<proteinExistence type="predicted"/>
<gene>
    <name evidence="1" type="ORF">KIN20_013819</name>
</gene>
<dbReference type="EMBL" id="JAHQIW010002728">
    <property type="protein sequence ID" value="KAJ1356154.1"/>
    <property type="molecule type" value="Genomic_DNA"/>
</dbReference>
<dbReference type="AlphaFoldDB" id="A0AAD5QNT4"/>
<dbReference type="Proteomes" id="UP001196413">
    <property type="component" value="Unassembled WGS sequence"/>
</dbReference>
<feature type="non-terminal residue" evidence="1">
    <location>
        <position position="1"/>
    </location>
</feature>
<keyword evidence="2" id="KW-1185">Reference proteome</keyword>
<reference evidence="1" key="1">
    <citation type="submission" date="2021-06" db="EMBL/GenBank/DDBJ databases">
        <title>Parelaphostrongylus tenuis whole genome reference sequence.</title>
        <authorList>
            <person name="Garwood T.J."/>
            <person name="Larsen P.A."/>
            <person name="Fountain-Jones N.M."/>
            <person name="Garbe J.R."/>
            <person name="Macchietto M.G."/>
            <person name="Kania S.A."/>
            <person name="Gerhold R.W."/>
            <person name="Richards J.E."/>
            <person name="Wolf T.M."/>
        </authorList>
    </citation>
    <scope>NUCLEOTIDE SEQUENCE</scope>
    <source>
        <strain evidence="1">MNPRO001-30</strain>
        <tissue evidence="1">Meninges</tissue>
    </source>
</reference>
<name>A0AAD5QNT4_PARTN</name>
<evidence type="ECO:0000313" key="2">
    <source>
        <dbReference type="Proteomes" id="UP001196413"/>
    </source>
</evidence>
<accession>A0AAD5QNT4</accession>
<protein>
    <submittedName>
        <fullName evidence="1">Uncharacterized protein</fullName>
    </submittedName>
</protein>
<comment type="caution">
    <text evidence="1">The sequence shown here is derived from an EMBL/GenBank/DDBJ whole genome shotgun (WGS) entry which is preliminary data.</text>
</comment>
<sequence length="104" mass="11354">ERDTVRHSLRHLATVIYGSCLMSEQVSQSTTEKLGPSSILGQKSNEFSNIMSMAQLVMRPDMTKQLEQFQEQIGVTSPLLVKPAVPFDGPFAAASLTKANKTTA</sequence>